<accession>I3WZI7</accession>
<dbReference type="NCBIfam" id="NF041059">
    <property type="entry name" value="DpdA"/>
    <property type="match status" value="1"/>
</dbReference>
<evidence type="ECO:0008006" key="3">
    <source>
        <dbReference type="Google" id="ProtNLM"/>
    </source>
</evidence>
<dbReference type="Gene3D" id="3.20.20.105">
    <property type="entry name" value="Queuine tRNA-ribosyltransferase-like"/>
    <property type="match status" value="1"/>
</dbReference>
<protein>
    <recommendedName>
        <fullName evidence="3">tRNA-guanine(15) transglycosylase-like domain-containing protein</fullName>
    </recommendedName>
</protein>
<sequence length="455" mass="50656">MKFIFADSLDHVDPGYDFLRDRYSEGRTPYWDDAYPHEIMGYAPYKGMLVSRGIVGGAAVGGKYTEAQAMRFRRVGAREFLRLDKPQFKELPIFGDCGAFTYHKEDKPPYTPEDTAEFYDDAKFTHGCSVDHIIFDFDESLKGFEGGTEEARRRFEITLENASAFRSATAHMSGRFTPMGVIQGWSPGSMAEGARRLVSMGYDYLALGGTVPLKASQIKACLAAIRAVVPEKTQLHILGFAKADEIDTFGPFKITSFDTTSPLIRAFKDAKANYYLPTTSGKLEYYTAIRVPQALENPKLIRLAKRGSLKQEQLVSMEKDALAALRSYDRGEAQLDETLDIVLAYAAPAVMGAPLEELPDAKAVKDLGERYRRTLSDRPWRKCSCAICQALSIEVVLFRASNRNKRRGIHNLGVYNALVNQLPANSDRNDSTQFSSDSSQAERNAHSSFLCSASV</sequence>
<gene>
    <name evidence="1" type="ORF">USDA257_c04460</name>
</gene>
<dbReference type="AlphaFoldDB" id="I3WZI7"/>
<dbReference type="STRING" id="1185652.USDA257_c04460"/>
<dbReference type="HOGENOM" id="CLU_034347_0_0_5"/>
<dbReference type="PATRIC" id="fig|1185652.3.peg.461"/>
<dbReference type="InterPro" id="IPR036511">
    <property type="entry name" value="TGT-like_sf"/>
</dbReference>
<evidence type="ECO:0000313" key="1">
    <source>
        <dbReference type="EMBL" id="AFL49043.1"/>
    </source>
</evidence>
<evidence type="ECO:0000313" key="2">
    <source>
        <dbReference type="Proteomes" id="UP000006180"/>
    </source>
</evidence>
<dbReference type="InterPro" id="IPR053537">
    <property type="entry name" value="DNA-guanine_TGase"/>
</dbReference>
<dbReference type="KEGG" id="sfd:USDA257_c04460"/>
<name>I3WZI7_SINF2</name>
<dbReference type="SUPFAM" id="SSF51713">
    <property type="entry name" value="tRNA-guanine transglycosylase"/>
    <property type="match status" value="1"/>
</dbReference>
<proteinExistence type="predicted"/>
<dbReference type="GO" id="GO:0006400">
    <property type="term" value="P:tRNA modification"/>
    <property type="evidence" value="ECO:0007669"/>
    <property type="project" value="InterPro"/>
</dbReference>
<dbReference type="RefSeq" id="WP_014761237.1">
    <property type="nucleotide sequence ID" value="NC_018000.1"/>
</dbReference>
<reference evidence="1 2" key="1">
    <citation type="journal article" date="2012" name="J. Bacteriol.">
        <title>Complete genome sequence of the broad-host-range strain Sinorhizobium fredii USDA257.</title>
        <authorList>
            <person name="Schuldes J."/>
            <person name="Rodriguez Orbegoso M."/>
            <person name="Schmeisser C."/>
            <person name="Krishnan H.B."/>
            <person name="Daniel R."/>
            <person name="Streit W.R."/>
        </authorList>
    </citation>
    <scope>NUCLEOTIDE SEQUENCE [LARGE SCALE GENOMIC DNA]</scope>
    <source>
        <strain evidence="1 2">USDA 257</strain>
    </source>
</reference>
<dbReference type="EMBL" id="CP003563">
    <property type="protein sequence ID" value="AFL49043.1"/>
    <property type="molecule type" value="Genomic_DNA"/>
</dbReference>
<dbReference type="Proteomes" id="UP000006180">
    <property type="component" value="Chromosome"/>
</dbReference>
<organism evidence="1 2">
    <name type="scientific">Sinorhizobium fredii (strain USDA 257)</name>
    <dbReference type="NCBI Taxonomy" id="1185652"/>
    <lineage>
        <taxon>Bacteria</taxon>
        <taxon>Pseudomonadati</taxon>
        <taxon>Pseudomonadota</taxon>
        <taxon>Alphaproteobacteria</taxon>
        <taxon>Hyphomicrobiales</taxon>
        <taxon>Rhizobiaceae</taxon>
        <taxon>Sinorhizobium/Ensifer group</taxon>
        <taxon>Sinorhizobium</taxon>
    </lineage>
</organism>
<dbReference type="eggNOG" id="COG0343">
    <property type="taxonomic scope" value="Bacteria"/>
</dbReference>